<dbReference type="EC" id="2.7.13.3" evidence="2"/>
<dbReference type="Proteomes" id="UP000076609">
    <property type="component" value="Unassembled WGS sequence"/>
</dbReference>
<proteinExistence type="predicted"/>
<evidence type="ECO:0000259" key="8">
    <source>
        <dbReference type="SMART" id="SM00065"/>
    </source>
</evidence>
<feature type="domain" description="GAF" evidence="8">
    <location>
        <begin position="324"/>
        <end position="473"/>
    </location>
</feature>
<evidence type="ECO:0000256" key="2">
    <source>
        <dbReference type="ARBA" id="ARBA00012438"/>
    </source>
</evidence>
<evidence type="ECO:0000256" key="7">
    <source>
        <dbReference type="ARBA" id="ARBA00022840"/>
    </source>
</evidence>
<evidence type="ECO:0000256" key="3">
    <source>
        <dbReference type="ARBA" id="ARBA00022553"/>
    </source>
</evidence>
<dbReference type="SUPFAM" id="SSF55785">
    <property type="entry name" value="PYP-like sensor domain (PAS domain)"/>
    <property type="match status" value="1"/>
</dbReference>
<accession>A0ABR5Y9V7</accession>
<dbReference type="InterPro" id="IPR011102">
    <property type="entry name" value="Sig_transdc_His_kinase_HWE"/>
</dbReference>
<dbReference type="SUPFAM" id="SSF55781">
    <property type="entry name" value="GAF domain-like"/>
    <property type="match status" value="2"/>
</dbReference>
<dbReference type="InterPro" id="IPR029016">
    <property type="entry name" value="GAF-like_dom_sf"/>
</dbReference>
<reference evidence="11" key="1">
    <citation type="submission" date="2016-01" db="EMBL/GenBank/DDBJ databases">
        <title>Draft genome of Chromobacterium sp. F49.</title>
        <authorList>
            <person name="Hong K.W."/>
        </authorList>
    </citation>
    <scope>NUCLEOTIDE SEQUENCE [LARGE SCALE GENOMIC DNA]</scope>
    <source>
        <strain evidence="11">CN3</strain>
    </source>
</reference>
<dbReference type="InterPro" id="IPR036890">
    <property type="entry name" value="HATPase_C_sf"/>
</dbReference>
<dbReference type="EMBL" id="LQQO01000034">
    <property type="protein sequence ID" value="KZE11583.1"/>
    <property type="molecule type" value="Genomic_DNA"/>
</dbReference>
<dbReference type="Pfam" id="PF01590">
    <property type="entry name" value="GAF"/>
    <property type="match status" value="2"/>
</dbReference>
<organism evidence="10 11">
    <name type="scientific">Sphingomonas hankookensis</name>
    <dbReference type="NCBI Taxonomy" id="563996"/>
    <lineage>
        <taxon>Bacteria</taxon>
        <taxon>Pseudomonadati</taxon>
        <taxon>Pseudomonadota</taxon>
        <taxon>Alphaproteobacteria</taxon>
        <taxon>Sphingomonadales</taxon>
        <taxon>Sphingomonadaceae</taxon>
        <taxon>Sphingomonas</taxon>
    </lineage>
</organism>
<evidence type="ECO:0000256" key="4">
    <source>
        <dbReference type="ARBA" id="ARBA00022679"/>
    </source>
</evidence>
<dbReference type="SMART" id="SM00065">
    <property type="entry name" value="GAF"/>
    <property type="match status" value="2"/>
</dbReference>
<comment type="caution">
    <text evidence="10">The sequence shown here is derived from an EMBL/GenBank/DDBJ whole genome shotgun (WGS) entry which is preliminary data.</text>
</comment>
<dbReference type="Pfam" id="PF07536">
    <property type="entry name" value="HWE_HK"/>
    <property type="match status" value="1"/>
</dbReference>
<dbReference type="InterPro" id="IPR003018">
    <property type="entry name" value="GAF"/>
</dbReference>
<dbReference type="InterPro" id="IPR035965">
    <property type="entry name" value="PAS-like_dom_sf"/>
</dbReference>
<comment type="catalytic activity">
    <reaction evidence="1">
        <text>ATP + protein L-histidine = ADP + protein N-phospho-L-histidine.</text>
        <dbReference type="EC" id="2.7.13.3"/>
    </reaction>
</comment>
<name>A0ABR5Y9V7_9SPHN</name>
<evidence type="ECO:0000256" key="1">
    <source>
        <dbReference type="ARBA" id="ARBA00000085"/>
    </source>
</evidence>
<evidence type="ECO:0000313" key="10">
    <source>
        <dbReference type="EMBL" id="KZE11583.1"/>
    </source>
</evidence>
<keyword evidence="7" id="KW-0067">ATP-binding</keyword>
<protein>
    <recommendedName>
        <fullName evidence="2">histidine kinase</fullName>
        <ecNumber evidence="2">2.7.13.3</ecNumber>
    </recommendedName>
</protein>
<keyword evidence="5" id="KW-0547">Nucleotide-binding</keyword>
<evidence type="ECO:0000256" key="6">
    <source>
        <dbReference type="ARBA" id="ARBA00022777"/>
    </source>
</evidence>
<evidence type="ECO:0000313" key="11">
    <source>
        <dbReference type="Proteomes" id="UP000076609"/>
    </source>
</evidence>
<keyword evidence="6" id="KW-0418">Kinase</keyword>
<evidence type="ECO:0000259" key="9">
    <source>
        <dbReference type="SMART" id="SM00911"/>
    </source>
</evidence>
<gene>
    <name evidence="10" type="ORF">AVT10_04910</name>
</gene>
<dbReference type="RefSeq" id="WP_066692245.1">
    <property type="nucleotide sequence ID" value="NZ_LQQO01000034.1"/>
</dbReference>
<feature type="domain" description="Signal transduction histidine kinase HWE region" evidence="9">
    <location>
        <begin position="478"/>
        <end position="557"/>
    </location>
</feature>
<dbReference type="SMART" id="SM00911">
    <property type="entry name" value="HWE_HK"/>
    <property type="match status" value="1"/>
</dbReference>
<keyword evidence="11" id="KW-1185">Reference proteome</keyword>
<sequence length="661" mass="71076">MGATIDTTGSDRRFAAIRDYRLIEAIGDGGQDDLARLAAEICEAPVALVTLLAADQQWFVAAVGTDLCGTSLGDAICTLALDVEDILVIPDLSTDPRTCNSGIVTGEPHIRFYAGVPLRIAEGVPVGTLCVIDVVARPQGLSNTQRDMLLRLARQAVTTLELRRLLAERDETLRRIAETEAALSGNEQRWQRLFENISDGFALGEAIRDPDGQVVDWQFVDANPAWFALSGVDRERMLALTGRRLDPAAPAHWADELHGMLSDGVPIGFVHHIPHLRRWFRGHCFRIEGDRFGAILRDITAERAADGRQSALIQLGDLLRDCHDVADVARAASALIGQALDVSCAGFGRIDAGLTQVEIGPDWTVTGGASLTGRQALDTFGELAGDIGRGDAIVVADVQHDRRTAGHADALIARGIGAFVIVPVRRDGRIVSAFLVCMTGPRQWTGEEIVFLRKVADRVEVGMAQVESEARQNLLIQELAHRLKNTLSMVQAIASQTLRGSVDRAPLDAFERRLQALGVAHDVLVERNWVGADMATTIGQVMAVFGCDDRITLTGPDVALGARAALALALMLHELGTNAVKYGALSTVEGSVLLDWQVADDQLSMTWRECGGPSVQQPARRGFGSKLLRLGLAGTGDSEICYDPAGVRVSMRANLADLVGG</sequence>
<dbReference type="Gene3D" id="3.30.450.20">
    <property type="entry name" value="PAS domain"/>
    <property type="match status" value="1"/>
</dbReference>
<dbReference type="Pfam" id="PF13188">
    <property type="entry name" value="PAS_8"/>
    <property type="match status" value="1"/>
</dbReference>
<dbReference type="PANTHER" id="PTHR41523">
    <property type="entry name" value="TWO-COMPONENT SYSTEM SENSOR PROTEIN"/>
    <property type="match status" value="1"/>
</dbReference>
<keyword evidence="4" id="KW-0808">Transferase</keyword>
<dbReference type="PANTHER" id="PTHR41523:SF7">
    <property type="entry name" value="HISTIDINE KINASE"/>
    <property type="match status" value="1"/>
</dbReference>
<keyword evidence="3" id="KW-0597">Phosphoprotein</keyword>
<dbReference type="Gene3D" id="3.30.450.40">
    <property type="match status" value="2"/>
</dbReference>
<evidence type="ECO:0000256" key="5">
    <source>
        <dbReference type="ARBA" id="ARBA00022741"/>
    </source>
</evidence>
<dbReference type="InterPro" id="IPR000014">
    <property type="entry name" value="PAS"/>
</dbReference>
<feature type="domain" description="GAF" evidence="8">
    <location>
        <begin position="29"/>
        <end position="170"/>
    </location>
</feature>
<dbReference type="Gene3D" id="3.30.565.10">
    <property type="entry name" value="Histidine kinase-like ATPase, C-terminal domain"/>
    <property type="match status" value="1"/>
</dbReference>